<reference evidence="3" key="1">
    <citation type="journal article" date="2017" name="Nat. Commun.">
        <title>The asparagus genome sheds light on the origin and evolution of a young Y chromosome.</title>
        <authorList>
            <person name="Harkess A."/>
            <person name="Zhou J."/>
            <person name="Xu C."/>
            <person name="Bowers J.E."/>
            <person name="Van der Hulst R."/>
            <person name="Ayyampalayam S."/>
            <person name="Mercati F."/>
            <person name="Riccardi P."/>
            <person name="McKain M.R."/>
            <person name="Kakrana A."/>
            <person name="Tang H."/>
            <person name="Ray J."/>
            <person name="Groenendijk J."/>
            <person name="Arikit S."/>
            <person name="Mathioni S.M."/>
            <person name="Nakano M."/>
            <person name="Shan H."/>
            <person name="Telgmann-Rauber A."/>
            <person name="Kanno A."/>
            <person name="Yue Z."/>
            <person name="Chen H."/>
            <person name="Li W."/>
            <person name="Chen Y."/>
            <person name="Xu X."/>
            <person name="Zhang Y."/>
            <person name="Luo S."/>
            <person name="Chen H."/>
            <person name="Gao J."/>
            <person name="Mao Z."/>
            <person name="Pires J.C."/>
            <person name="Luo M."/>
            <person name="Kudrna D."/>
            <person name="Wing R.A."/>
            <person name="Meyers B.C."/>
            <person name="Yi K."/>
            <person name="Kong H."/>
            <person name="Lavrijsen P."/>
            <person name="Sunseri F."/>
            <person name="Falavigna A."/>
            <person name="Ye Y."/>
            <person name="Leebens-Mack J.H."/>
            <person name="Chen G."/>
        </authorList>
    </citation>
    <scope>NUCLEOTIDE SEQUENCE [LARGE SCALE GENOMIC DNA]</scope>
    <source>
        <strain evidence="3">cv. DH0086</strain>
    </source>
</reference>
<feature type="compositionally biased region" description="Basic and acidic residues" evidence="1">
    <location>
        <begin position="273"/>
        <end position="296"/>
    </location>
</feature>
<evidence type="ECO:0000313" key="3">
    <source>
        <dbReference type="Proteomes" id="UP000243459"/>
    </source>
</evidence>
<accession>A0A5P1ENU6</accession>
<dbReference type="EMBL" id="CM007385">
    <property type="protein sequence ID" value="ONK67682.1"/>
    <property type="molecule type" value="Genomic_DNA"/>
</dbReference>
<gene>
    <name evidence="2" type="ORF">A4U43_C05F2640</name>
</gene>
<dbReference type="PANTHER" id="PTHR33356">
    <property type="entry name" value="TIP41-LIKE PROTEIN"/>
    <property type="match status" value="1"/>
</dbReference>
<protein>
    <submittedName>
        <fullName evidence="2">Uncharacterized protein</fullName>
    </submittedName>
</protein>
<dbReference type="Proteomes" id="UP000243459">
    <property type="component" value="Chromosome 5"/>
</dbReference>
<feature type="compositionally biased region" description="Basic and acidic residues" evidence="1">
    <location>
        <begin position="245"/>
        <end position="260"/>
    </location>
</feature>
<dbReference type="PANTHER" id="PTHR33356:SF5">
    <property type="entry name" value="TIP41-LIKE PROTEIN"/>
    <property type="match status" value="1"/>
</dbReference>
<feature type="compositionally biased region" description="Polar residues" evidence="1">
    <location>
        <begin position="262"/>
        <end position="272"/>
    </location>
</feature>
<evidence type="ECO:0000313" key="2">
    <source>
        <dbReference type="EMBL" id="ONK67682.1"/>
    </source>
</evidence>
<proteinExistence type="predicted"/>
<feature type="region of interest" description="Disordered" evidence="1">
    <location>
        <begin position="233"/>
        <end position="296"/>
    </location>
</feature>
<feature type="compositionally biased region" description="Polar residues" evidence="1">
    <location>
        <begin position="233"/>
        <end position="243"/>
    </location>
</feature>
<dbReference type="AlphaFoldDB" id="A0A5P1ENU6"/>
<dbReference type="OMA" id="TESDYMA"/>
<organism evidence="2 3">
    <name type="scientific">Asparagus officinalis</name>
    <name type="common">Garden asparagus</name>
    <dbReference type="NCBI Taxonomy" id="4686"/>
    <lineage>
        <taxon>Eukaryota</taxon>
        <taxon>Viridiplantae</taxon>
        <taxon>Streptophyta</taxon>
        <taxon>Embryophyta</taxon>
        <taxon>Tracheophyta</taxon>
        <taxon>Spermatophyta</taxon>
        <taxon>Magnoliopsida</taxon>
        <taxon>Liliopsida</taxon>
        <taxon>Asparagales</taxon>
        <taxon>Asparagaceae</taxon>
        <taxon>Asparagoideae</taxon>
        <taxon>Asparagus</taxon>
    </lineage>
</organism>
<feature type="compositionally biased region" description="Polar residues" evidence="1">
    <location>
        <begin position="1"/>
        <end position="32"/>
    </location>
</feature>
<feature type="region of interest" description="Disordered" evidence="1">
    <location>
        <begin position="1"/>
        <end position="41"/>
    </location>
</feature>
<keyword evidence="3" id="KW-1185">Reference proteome</keyword>
<sequence length="296" mass="33036">MATSPQSTLSGLGSWSFSSYDSPDGPSQVSSPPSTPFQEKEGLDLLCSAAGQVERLGPNCEFSRGPLGPCHSHYLRPYSNQDLLRQRLQQARFYELRRRQLIKQQQEQEFLAAVYRRPQENRARIANAVYGVNGVHQRRQQPVSRSGMTPVLFDGARRRSNGTGVFLPRRTPIEPKRQPACSPVLLPAGVVQALNLNVDEMGTLPRLPGYYYVSENAAVMGGSNLKRNQEVTTSFEGSNSTEGRQVPRDLKATRDDELRGTTRGNELQGTTRSLRDDELRGMTSSLRDDELRGRNE</sequence>
<evidence type="ECO:0000256" key="1">
    <source>
        <dbReference type="SAM" id="MobiDB-lite"/>
    </source>
</evidence>
<dbReference type="Gramene" id="ONK67682">
    <property type="protein sequence ID" value="ONK67682"/>
    <property type="gene ID" value="A4U43_C05F2640"/>
</dbReference>
<name>A0A5P1ENU6_ASPOF</name>